<proteinExistence type="predicted"/>
<evidence type="ECO:0000259" key="4">
    <source>
        <dbReference type="PROSITE" id="PS50932"/>
    </source>
</evidence>
<evidence type="ECO:0000313" key="5">
    <source>
        <dbReference type="EMBL" id="SHH48048.1"/>
    </source>
</evidence>
<dbReference type="PRINTS" id="PR00036">
    <property type="entry name" value="HTHLACI"/>
</dbReference>
<keyword evidence="2" id="KW-0238">DNA-binding</keyword>
<feature type="domain" description="HTH lacI-type" evidence="4">
    <location>
        <begin position="1"/>
        <end position="55"/>
    </location>
</feature>
<keyword evidence="6" id="KW-1185">Reference proteome</keyword>
<dbReference type="InterPro" id="IPR000843">
    <property type="entry name" value="HTH_LacI"/>
</dbReference>
<dbReference type="InterPro" id="IPR010982">
    <property type="entry name" value="Lambda_DNA-bd_dom_sf"/>
</dbReference>
<evidence type="ECO:0000313" key="6">
    <source>
        <dbReference type="Proteomes" id="UP000242592"/>
    </source>
</evidence>
<evidence type="ECO:0000256" key="3">
    <source>
        <dbReference type="ARBA" id="ARBA00023163"/>
    </source>
</evidence>
<gene>
    <name evidence="5" type="ORF">SAMN02745199_1271</name>
</gene>
<dbReference type="PROSITE" id="PS00356">
    <property type="entry name" value="HTH_LACI_1"/>
    <property type="match status" value="1"/>
</dbReference>
<protein>
    <submittedName>
        <fullName evidence="5">Transcriptional regulator, LacI family</fullName>
    </submittedName>
</protein>
<dbReference type="CDD" id="cd06267">
    <property type="entry name" value="PBP1_LacI_sugar_binding-like"/>
    <property type="match status" value="1"/>
</dbReference>
<dbReference type="SUPFAM" id="SSF47413">
    <property type="entry name" value="lambda repressor-like DNA-binding domains"/>
    <property type="match status" value="1"/>
</dbReference>
<dbReference type="Pfam" id="PF13377">
    <property type="entry name" value="Peripla_BP_3"/>
    <property type="match status" value="1"/>
</dbReference>
<sequence>MKIKDIAKIAGVSVATVSRVINNSPKVRPETREKILKIIEEYKYEPDHFAKSLRKRQSNIIGILLLRNSLSTEDSYTNPFLSGALEYLFHHDLKLVLDSCDTRNNLLHYKKLIKSKLVSGFIITDLREDDERIEYLNSINFPYVVIGRNKKNNFIYIDPDNEQGGYLGVEHLVEIGCKKILYISGSKGPVVTEQRLTGVLKAKEKFNVEITIKYGDFSKESGYMIAKKAKLEKYDGIFCASDLMAYGVFNYMKEKNIEKPLIGFDDLPSSKILGITSINQKIFDVGFNAAKMLHKIINKEKVKSMLLPVEISARESTLKFKK</sequence>
<evidence type="ECO:0000256" key="2">
    <source>
        <dbReference type="ARBA" id="ARBA00023125"/>
    </source>
</evidence>
<dbReference type="GO" id="GO:0003700">
    <property type="term" value="F:DNA-binding transcription factor activity"/>
    <property type="evidence" value="ECO:0007669"/>
    <property type="project" value="TreeGrafter"/>
</dbReference>
<dbReference type="Pfam" id="PF00356">
    <property type="entry name" value="LacI"/>
    <property type="match status" value="1"/>
</dbReference>
<dbReference type="PANTHER" id="PTHR30146">
    <property type="entry name" value="LACI-RELATED TRANSCRIPTIONAL REPRESSOR"/>
    <property type="match status" value="1"/>
</dbReference>
<name>A0A1M5TBF9_9BACT</name>
<dbReference type="SUPFAM" id="SSF53822">
    <property type="entry name" value="Periplasmic binding protein-like I"/>
    <property type="match status" value="1"/>
</dbReference>
<reference evidence="6" key="1">
    <citation type="submission" date="2016-11" db="EMBL/GenBank/DDBJ databases">
        <authorList>
            <person name="Varghese N."/>
            <person name="Submissions S."/>
        </authorList>
    </citation>
    <scope>NUCLEOTIDE SEQUENCE [LARGE SCALE GENOMIC DNA]</scope>
    <source>
        <strain evidence="6">DSM 15807</strain>
    </source>
</reference>
<dbReference type="InterPro" id="IPR028082">
    <property type="entry name" value="Peripla_BP_I"/>
</dbReference>
<dbReference type="AlphaFoldDB" id="A0A1M5TBF9"/>
<evidence type="ECO:0000256" key="1">
    <source>
        <dbReference type="ARBA" id="ARBA00023015"/>
    </source>
</evidence>
<dbReference type="EMBL" id="FQXN01000004">
    <property type="protein sequence ID" value="SHH48048.1"/>
    <property type="molecule type" value="Genomic_DNA"/>
</dbReference>
<dbReference type="PROSITE" id="PS50932">
    <property type="entry name" value="HTH_LACI_2"/>
    <property type="match status" value="1"/>
</dbReference>
<organism evidence="5 6">
    <name type="scientific">Thermosipho atlanticus DSM 15807</name>
    <dbReference type="NCBI Taxonomy" id="1123380"/>
    <lineage>
        <taxon>Bacteria</taxon>
        <taxon>Thermotogati</taxon>
        <taxon>Thermotogota</taxon>
        <taxon>Thermotogae</taxon>
        <taxon>Thermotogales</taxon>
        <taxon>Fervidobacteriaceae</taxon>
        <taxon>Thermosipho</taxon>
    </lineage>
</organism>
<dbReference type="Gene3D" id="3.40.50.2300">
    <property type="match status" value="2"/>
</dbReference>
<dbReference type="SMART" id="SM00354">
    <property type="entry name" value="HTH_LACI"/>
    <property type="match status" value="1"/>
</dbReference>
<dbReference type="PANTHER" id="PTHR30146:SF109">
    <property type="entry name" value="HTH-TYPE TRANSCRIPTIONAL REGULATOR GALS"/>
    <property type="match status" value="1"/>
</dbReference>
<dbReference type="RefSeq" id="WP_073073309.1">
    <property type="nucleotide sequence ID" value="NZ_FQXN01000004.1"/>
</dbReference>
<accession>A0A1M5TBF9</accession>
<keyword evidence="1" id="KW-0805">Transcription regulation</keyword>
<dbReference type="OrthoDB" id="269117at2"/>
<dbReference type="GO" id="GO:0000976">
    <property type="term" value="F:transcription cis-regulatory region binding"/>
    <property type="evidence" value="ECO:0007669"/>
    <property type="project" value="TreeGrafter"/>
</dbReference>
<dbReference type="Gene3D" id="1.10.260.40">
    <property type="entry name" value="lambda repressor-like DNA-binding domains"/>
    <property type="match status" value="1"/>
</dbReference>
<keyword evidence="3" id="KW-0804">Transcription</keyword>
<dbReference type="STRING" id="1123380.SAMN02745199_1271"/>
<dbReference type="Proteomes" id="UP000242592">
    <property type="component" value="Unassembled WGS sequence"/>
</dbReference>
<dbReference type="CDD" id="cd01392">
    <property type="entry name" value="HTH_LacI"/>
    <property type="match status" value="1"/>
</dbReference>
<dbReference type="InterPro" id="IPR046335">
    <property type="entry name" value="LacI/GalR-like_sensor"/>
</dbReference>